<keyword evidence="2" id="KW-0442">Lipid degradation</keyword>
<dbReference type="EMBL" id="VSWC01000058">
    <property type="protein sequence ID" value="KAA1098805.1"/>
    <property type="molecule type" value="Genomic_DNA"/>
</dbReference>
<sequence length="117" mass="13039">MVALVMAKVTPYAPLLVGARRVEIIFAIDGTSDYENYANGSSVVRTAARVAQLSNAYKFPQVPLDVSTYNHRSTPKPDSRDDEPGRRNFSKRIPFAESDPEEHSTEIHCGRFAYHAP</sequence>
<comment type="similarity">
    <text evidence="1 2">Belongs to the lysophospholipase family.</text>
</comment>
<dbReference type="Gene3D" id="3.40.1090.10">
    <property type="entry name" value="Cytosolic phospholipase A2 catalytic domain"/>
    <property type="match status" value="1"/>
</dbReference>
<evidence type="ECO:0000259" key="4">
    <source>
        <dbReference type="Pfam" id="PF01735"/>
    </source>
</evidence>
<evidence type="ECO:0000256" key="2">
    <source>
        <dbReference type="RuleBase" id="RU362103"/>
    </source>
</evidence>
<dbReference type="AlphaFoldDB" id="A0A5B0PB54"/>
<gene>
    <name evidence="5" type="ORF">PGT21_000134</name>
</gene>
<protein>
    <recommendedName>
        <fullName evidence="2">Lysophospholipase</fullName>
        <ecNumber evidence="2">3.1.1.5</ecNumber>
    </recommendedName>
</protein>
<dbReference type="InterPro" id="IPR016035">
    <property type="entry name" value="Acyl_Trfase/lysoPLipase"/>
</dbReference>
<proteinExistence type="inferred from homology"/>
<comment type="catalytic activity">
    <reaction evidence="2">
        <text>a 1-acyl-sn-glycero-3-phosphocholine + H2O = sn-glycerol 3-phosphocholine + a fatty acid + H(+)</text>
        <dbReference type="Rhea" id="RHEA:15177"/>
        <dbReference type="ChEBI" id="CHEBI:15377"/>
        <dbReference type="ChEBI" id="CHEBI:15378"/>
        <dbReference type="ChEBI" id="CHEBI:16870"/>
        <dbReference type="ChEBI" id="CHEBI:28868"/>
        <dbReference type="ChEBI" id="CHEBI:58168"/>
        <dbReference type="EC" id="3.1.1.5"/>
    </reaction>
</comment>
<accession>A0A5B0PB54</accession>
<dbReference type="InterPro" id="IPR002642">
    <property type="entry name" value="LysoPLipase_cat_dom"/>
</dbReference>
<feature type="compositionally biased region" description="Basic and acidic residues" evidence="3">
    <location>
        <begin position="75"/>
        <end position="86"/>
    </location>
</feature>
<evidence type="ECO:0000313" key="6">
    <source>
        <dbReference type="Proteomes" id="UP000324748"/>
    </source>
</evidence>
<reference evidence="5 6" key="1">
    <citation type="submission" date="2019-05" db="EMBL/GenBank/DDBJ databases">
        <title>Emergence of the Ug99 lineage of the wheat stem rust pathogen through somatic hybridization.</title>
        <authorList>
            <person name="Li F."/>
            <person name="Upadhyaya N.M."/>
            <person name="Sperschneider J."/>
            <person name="Matny O."/>
            <person name="Nguyen-Phuc H."/>
            <person name="Mago R."/>
            <person name="Raley C."/>
            <person name="Miller M.E."/>
            <person name="Silverstein K.A.T."/>
            <person name="Henningsen E."/>
            <person name="Hirsch C.D."/>
            <person name="Visser B."/>
            <person name="Pretorius Z.A."/>
            <person name="Steffenson B.J."/>
            <person name="Schwessinger B."/>
            <person name="Dodds P.N."/>
            <person name="Figueroa M."/>
        </authorList>
    </citation>
    <scope>NUCLEOTIDE SEQUENCE [LARGE SCALE GENOMIC DNA]</scope>
    <source>
        <strain evidence="5">21-0</strain>
    </source>
</reference>
<dbReference type="SUPFAM" id="SSF52151">
    <property type="entry name" value="FabD/lysophospholipase-like"/>
    <property type="match status" value="1"/>
</dbReference>
<evidence type="ECO:0000256" key="1">
    <source>
        <dbReference type="ARBA" id="ARBA00008780"/>
    </source>
</evidence>
<keyword evidence="2" id="KW-0378">Hydrolase</keyword>
<feature type="domain" description="PLA2c" evidence="4">
    <location>
        <begin position="11"/>
        <end position="69"/>
    </location>
</feature>
<dbReference type="Pfam" id="PF01735">
    <property type="entry name" value="PLA2_B"/>
    <property type="match status" value="1"/>
</dbReference>
<keyword evidence="6" id="KW-1185">Reference proteome</keyword>
<evidence type="ECO:0000313" key="5">
    <source>
        <dbReference type="EMBL" id="KAA1098805.1"/>
    </source>
</evidence>
<dbReference type="GO" id="GO:0009395">
    <property type="term" value="P:phospholipid catabolic process"/>
    <property type="evidence" value="ECO:0007669"/>
    <property type="project" value="InterPro"/>
</dbReference>
<dbReference type="GO" id="GO:0004622">
    <property type="term" value="F:phosphatidylcholine lysophospholipase activity"/>
    <property type="evidence" value="ECO:0007669"/>
    <property type="project" value="UniProtKB-EC"/>
</dbReference>
<evidence type="ECO:0000256" key="3">
    <source>
        <dbReference type="SAM" id="MobiDB-lite"/>
    </source>
</evidence>
<dbReference type="Proteomes" id="UP000324748">
    <property type="component" value="Unassembled WGS sequence"/>
</dbReference>
<organism evidence="5 6">
    <name type="scientific">Puccinia graminis f. sp. tritici</name>
    <dbReference type="NCBI Taxonomy" id="56615"/>
    <lineage>
        <taxon>Eukaryota</taxon>
        <taxon>Fungi</taxon>
        <taxon>Dikarya</taxon>
        <taxon>Basidiomycota</taxon>
        <taxon>Pucciniomycotina</taxon>
        <taxon>Pucciniomycetes</taxon>
        <taxon>Pucciniales</taxon>
        <taxon>Pucciniaceae</taxon>
        <taxon>Puccinia</taxon>
    </lineage>
</organism>
<comment type="caution">
    <text evidence="5">The sequence shown here is derived from an EMBL/GenBank/DDBJ whole genome shotgun (WGS) entry which is preliminary data.</text>
</comment>
<keyword evidence="2" id="KW-0443">Lipid metabolism</keyword>
<feature type="region of interest" description="Disordered" evidence="3">
    <location>
        <begin position="66"/>
        <end position="117"/>
    </location>
</feature>
<name>A0A5B0PB54_PUCGR</name>
<dbReference type="EC" id="3.1.1.5" evidence="2"/>
<dbReference type="OrthoDB" id="4084751at2759"/>